<feature type="binding site" evidence="2">
    <location>
        <begin position="380"/>
        <end position="383"/>
    </location>
    <ligand>
        <name>L-glutamine</name>
        <dbReference type="ChEBI" id="CHEBI:58359"/>
    </ligand>
</feature>
<feature type="binding site" evidence="2">
    <location>
        <begin position="187"/>
        <end position="192"/>
    </location>
    <ligand>
        <name>UTP</name>
        <dbReference type="ChEBI" id="CHEBI:46398"/>
    </ligand>
</feature>
<feature type="binding site" evidence="2">
    <location>
        <begin position="187"/>
        <end position="192"/>
    </location>
    <ligand>
        <name>CTP</name>
        <dbReference type="ChEBI" id="CHEBI:37563"/>
        <note>allosteric inhibitor</note>
    </ligand>
</feature>
<sequence>MTTNYIFVTGGVVSSLGKGIAAASLAAILEARGLNVTMMKLDPYINLDPGTMSPIQHGEVFVTEDGAETDLDLGHYERFIRTKMTRRNNFTTGRIYSDVLRKERRGDYLGATVQVIPHITNAIKERVIAGAEGHDVALVEVGGTVGDIESLPFLEAIRQLAVEVGREHTLFMHLTLVPYMAASGEVKTKPTQHSVKELLSIGIQPDILVCRSDRAVPANERAKIALFCNVPEKAVISLKDVDSIYKIPALLKSQGLDEFICKRFRFDLPEANLSEWEQVIYEESNPTREVTIGMVGKYVELPDAYKSVIEALKHGGLKNRFSVNIKLIDSQDVEVRGEEVLSGLDAILVPGGFGYRGVEGKITAARYARENKIPYLGICLGMQVALMEFARNVVGMPDANSTEFVPDCKYPVIALITEWRDEEGNVEVRTEESDLGGTMRLGSQLCHLTEGSLVRELYGSPTITERHRHRYEVNNMLLPQIEAAGLLVAGRSADHKLVEIIELPDHPWFVASQFHPEFTSTPRDGHPLFAGFVKAAGEYQKRQAD</sequence>
<evidence type="ECO:0000313" key="5">
    <source>
        <dbReference type="EMBL" id="MBK5143473.1"/>
    </source>
</evidence>
<keyword evidence="6" id="KW-1185">Reference proteome</keyword>
<comment type="catalytic activity">
    <reaction evidence="2">
        <text>L-glutamine + H2O = L-glutamate + NH4(+)</text>
        <dbReference type="Rhea" id="RHEA:15889"/>
        <dbReference type="ChEBI" id="CHEBI:15377"/>
        <dbReference type="ChEBI" id="CHEBI:28938"/>
        <dbReference type="ChEBI" id="CHEBI:29985"/>
        <dbReference type="ChEBI" id="CHEBI:58359"/>
    </reaction>
</comment>
<evidence type="ECO:0000259" key="3">
    <source>
        <dbReference type="Pfam" id="PF00117"/>
    </source>
</evidence>
<comment type="pathway">
    <text evidence="2">Pyrimidine metabolism; CTP biosynthesis via de novo pathway; CTP from UDP: step 2/2.</text>
</comment>
<feature type="binding site" evidence="2">
    <location>
        <position position="223"/>
    </location>
    <ligand>
        <name>CTP</name>
        <dbReference type="ChEBI" id="CHEBI:37563"/>
        <note>allosteric inhibitor</note>
    </ligand>
</feature>
<dbReference type="RefSeq" id="WP_218466367.1">
    <property type="nucleotide sequence ID" value="NZ_JADRCR010000002.1"/>
</dbReference>
<evidence type="ECO:0000259" key="4">
    <source>
        <dbReference type="Pfam" id="PF06418"/>
    </source>
</evidence>
<comment type="catalytic activity">
    <reaction evidence="2">
        <text>UTP + L-glutamine + ATP + H2O = CTP + L-glutamate + ADP + phosphate + 2 H(+)</text>
        <dbReference type="Rhea" id="RHEA:26426"/>
        <dbReference type="ChEBI" id="CHEBI:15377"/>
        <dbReference type="ChEBI" id="CHEBI:15378"/>
        <dbReference type="ChEBI" id="CHEBI:29985"/>
        <dbReference type="ChEBI" id="CHEBI:30616"/>
        <dbReference type="ChEBI" id="CHEBI:37563"/>
        <dbReference type="ChEBI" id="CHEBI:43474"/>
        <dbReference type="ChEBI" id="CHEBI:46398"/>
        <dbReference type="ChEBI" id="CHEBI:58359"/>
        <dbReference type="ChEBI" id="CHEBI:456216"/>
        <dbReference type="EC" id="6.3.4.2"/>
    </reaction>
</comment>
<dbReference type="EC" id="6.3.4.2" evidence="2"/>
<keyword evidence="2" id="KW-0479">Metal-binding</keyword>
<feature type="binding site" evidence="2">
    <location>
        <position position="72"/>
    </location>
    <ligand>
        <name>Mg(2+)</name>
        <dbReference type="ChEBI" id="CHEBI:18420"/>
    </ligand>
</feature>
<dbReference type="InterPro" id="IPR017926">
    <property type="entry name" value="GATASE"/>
</dbReference>
<keyword evidence="2" id="KW-0067">ATP-binding</keyword>
<feature type="binding site" evidence="2">
    <location>
        <begin position="15"/>
        <end position="20"/>
    </location>
    <ligand>
        <name>ATP</name>
        <dbReference type="ChEBI" id="CHEBI:30616"/>
    </ligand>
</feature>
<dbReference type="GO" id="GO:0003883">
    <property type="term" value="F:CTP synthase activity"/>
    <property type="evidence" value="ECO:0007669"/>
    <property type="project" value="UniProtKB-EC"/>
</dbReference>
<feature type="binding site" evidence="2">
    <location>
        <begin position="239"/>
        <end position="241"/>
    </location>
    <ligand>
        <name>ATP</name>
        <dbReference type="ChEBI" id="CHEBI:30616"/>
    </ligand>
</feature>
<feature type="binding site" evidence="2">
    <location>
        <position position="72"/>
    </location>
    <ligand>
        <name>ATP</name>
        <dbReference type="ChEBI" id="CHEBI:30616"/>
    </ligand>
</feature>
<comment type="miscellaneous">
    <text evidence="2">CTPSs have evolved a hybrid strategy for distinguishing between UTP and CTP. The overlapping regions of the product feedback inhibitory and substrate sites recognize a common feature in both compounds, the triphosphate moiety. To differentiate isosteric substrate and product pyrimidine rings, an additional pocket far from the expected kinase/ligase catalytic site, specifically recognizes the cytosine and ribose portions of the product inhibitor.</text>
</comment>
<dbReference type="Proteomes" id="UP001296921">
    <property type="component" value="Unassembled WGS sequence"/>
</dbReference>
<proteinExistence type="inferred from homology"/>
<accession>A0ABS1IP02</accession>
<dbReference type="PANTHER" id="PTHR11550">
    <property type="entry name" value="CTP SYNTHASE"/>
    <property type="match status" value="1"/>
</dbReference>
<protein>
    <recommendedName>
        <fullName evidence="2">CTP synthase</fullName>
        <ecNumber evidence="2">6.3.4.2</ecNumber>
    </recommendedName>
    <alternativeName>
        <fullName evidence="2">Cytidine 5'-triphosphate synthase</fullName>
    </alternativeName>
    <alternativeName>
        <fullName evidence="2">Cytidine triphosphate synthetase</fullName>
        <shortName evidence="2">CTP synthetase</shortName>
        <shortName evidence="2">CTPS</shortName>
    </alternativeName>
    <alternativeName>
        <fullName evidence="2">UTP--ammonia ligase</fullName>
    </alternativeName>
</protein>
<feature type="active site" description="Nucleophile; for glutamine hydrolysis" evidence="2">
    <location>
        <position position="379"/>
    </location>
</feature>
<comment type="function">
    <text evidence="2">Catalyzes the ATP-dependent amination of UTP to CTP with either L-glutamine or ammonia as the source of nitrogen. Regulates intracellular CTP levels through interactions with the four ribonucleotide triphosphates.</text>
</comment>
<feature type="domain" description="Glutamine amidotransferase" evidence="3">
    <location>
        <begin position="301"/>
        <end position="534"/>
    </location>
</feature>
<keyword evidence="2" id="KW-0665">Pyrimidine biosynthesis</keyword>
<evidence type="ECO:0000256" key="1">
    <source>
        <dbReference type="ARBA" id="ARBA00022962"/>
    </source>
</evidence>
<dbReference type="EMBL" id="JADRCR010000002">
    <property type="protein sequence ID" value="MBK5143473.1"/>
    <property type="molecule type" value="Genomic_DNA"/>
</dbReference>
<feature type="binding site" evidence="2">
    <location>
        <position position="223"/>
    </location>
    <ligand>
        <name>UTP</name>
        <dbReference type="ChEBI" id="CHEBI:46398"/>
    </ligand>
</feature>
<feature type="active site" evidence="2">
    <location>
        <position position="515"/>
    </location>
</feature>
<dbReference type="CDD" id="cd01746">
    <property type="entry name" value="GATase1_CTP_Synthase"/>
    <property type="match status" value="1"/>
</dbReference>
<dbReference type="InterPro" id="IPR017456">
    <property type="entry name" value="CTP_synthase_N"/>
</dbReference>
<feature type="binding site" evidence="2">
    <location>
        <position position="352"/>
    </location>
    <ligand>
        <name>L-glutamine</name>
        <dbReference type="ChEBI" id="CHEBI:58359"/>
    </ligand>
</feature>
<keyword evidence="2 5" id="KW-0436">Ligase</keyword>
<feature type="binding site" evidence="2">
    <location>
        <begin position="147"/>
        <end position="149"/>
    </location>
    <ligand>
        <name>CTP</name>
        <dbReference type="ChEBI" id="CHEBI:37563"/>
        <note>allosteric inhibitor</note>
    </ligand>
</feature>
<organism evidence="5 6">
    <name type="scientific">Limnobaculum allomyrinae</name>
    <dbReference type="NCBI Taxonomy" id="2791986"/>
    <lineage>
        <taxon>Bacteria</taxon>
        <taxon>Pseudomonadati</taxon>
        <taxon>Pseudomonadota</taxon>
        <taxon>Gammaproteobacteria</taxon>
        <taxon>Enterobacterales</taxon>
        <taxon>Budviciaceae</taxon>
        <taxon>Limnobaculum</taxon>
    </lineage>
</organism>
<comment type="activity regulation">
    <text evidence="2">Allosterically activated by GTP, when glutamine is the substrate; GTP has no effect on the reaction when ammonia is the substrate. The allosteric effector GTP functions by stabilizing the protein conformation that binds the tetrahedral intermediate(s) formed during glutamine hydrolysis. Inhibited by the product CTP, via allosteric rather than competitive inhibition.</text>
</comment>
<feature type="active site" evidence="2">
    <location>
        <position position="517"/>
    </location>
</feature>
<gene>
    <name evidence="2 5" type="primary">pyrG</name>
    <name evidence="5" type="ORF">I2494_07030</name>
</gene>
<dbReference type="Pfam" id="PF00117">
    <property type="entry name" value="GATase"/>
    <property type="match status" value="1"/>
</dbReference>
<comment type="subunit">
    <text evidence="2">Homotetramer.</text>
</comment>
<feature type="binding site" evidence="2">
    <location>
        <position position="140"/>
    </location>
    <ligand>
        <name>Mg(2+)</name>
        <dbReference type="ChEBI" id="CHEBI:18420"/>
    </ligand>
</feature>
<dbReference type="CDD" id="cd03113">
    <property type="entry name" value="CTPS_N"/>
    <property type="match status" value="1"/>
</dbReference>
<dbReference type="NCBIfam" id="NF003792">
    <property type="entry name" value="PRK05380.1"/>
    <property type="match status" value="1"/>
</dbReference>
<comment type="catalytic activity">
    <reaction evidence="2">
        <text>UTP + NH4(+) + ATP = CTP + ADP + phosphate + 2 H(+)</text>
        <dbReference type="Rhea" id="RHEA:16597"/>
        <dbReference type="ChEBI" id="CHEBI:15378"/>
        <dbReference type="ChEBI" id="CHEBI:28938"/>
        <dbReference type="ChEBI" id="CHEBI:30616"/>
        <dbReference type="ChEBI" id="CHEBI:37563"/>
        <dbReference type="ChEBI" id="CHEBI:43474"/>
        <dbReference type="ChEBI" id="CHEBI:46398"/>
        <dbReference type="ChEBI" id="CHEBI:456216"/>
    </reaction>
</comment>
<dbReference type="HAMAP" id="MF_01227">
    <property type="entry name" value="PyrG"/>
    <property type="match status" value="1"/>
</dbReference>
<dbReference type="Pfam" id="PF06418">
    <property type="entry name" value="CTP_synth_N"/>
    <property type="match status" value="1"/>
</dbReference>
<dbReference type="NCBIfam" id="TIGR00337">
    <property type="entry name" value="PyrG"/>
    <property type="match status" value="1"/>
</dbReference>
<feature type="binding site" evidence="2">
    <location>
        <position position="403"/>
    </location>
    <ligand>
        <name>L-glutamine</name>
        <dbReference type="ChEBI" id="CHEBI:58359"/>
    </ligand>
</feature>
<feature type="binding site" evidence="2">
    <location>
        <position position="14"/>
    </location>
    <ligand>
        <name>UTP</name>
        <dbReference type="ChEBI" id="CHEBI:46398"/>
    </ligand>
</feature>
<feature type="region of interest" description="Amidoligase domain" evidence="2">
    <location>
        <begin position="1"/>
        <end position="266"/>
    </location>
</feature>
<feature type="binding site" evidence="2">
    <location>
        <position position="470"/>
    </location>
    <ligand>
        <name>L-glutamine</name>
        <dbReference type="ChEBI" id="CHEBI:58359"/>
    </ligand>
</feature>
<dbReference type="PANTHER" id="PTHR11550:SF0">
    <property type="entry name" value="CTP SYNTHASE-RELATED"/>
    <property type="match status" value="1"/>
</dbReference>
<evidence type="ECO:0000256" key="2">
    <source>
        <dbReference type="HAMAP-Rule" id="MF_01227"/>
    </source>
</evidence>
<feature type="binding site" evidence="2">
    <location>
        <position position="14"/>
    </location>
    <ligand>
        <name>CTP</name>
        <dbReference type="ChEBI" id="CHEBI:37563"/>
        <note>allosteric inhibitor</note>
    </ligand>
</feature>
<evidence type="ECO:0000313" key="6">
    <source>
        <dbReference type="Proteomes" id="UP001296921"/>
    </source>
</evidence>
<dbReference type="PROSITE" id="PS51273">
    <property type="entry name" value="GATASE_TYPE_1"/>
    <property type="match status" value="1"/>
</dbReference>
<feature type="domain" description="CTP synthase N-terminal" evidence="4">
    <location>
        <begin position="5"/>
        <end position="265"/>
    </location>
</feature>
<reference evidence="5 6" key="1">
    <citation type="submission" date="2020-11" db="EMBL/GenBank/DDBJ databases">
        <title>Insectihabitans protaetiae gen. nov. sp. nov. and Insectihabitans allomyrinae sp. nov., isolated from larvae of Protaetia brevitarsis seulensis and Allomyrina dichotoma, respectively.</title>
        <authorList>
            <person name="Lee S.D."/>
            <person name="Byeon Y.-S."/>
            <person name="Kim S.-M."/>
            <person name="Yang H.L."/>
            <person name="Kim I.S."/>
        </authorList>
    </citation>
    <scope>NUCLEOTIDE SEQUENCE [LARGE SCALE GENOMIC DNA]</scope>
    <source>
        <strain evidence="5 6">BWR-B9</strain>
    </source>
</reference>
<keyword evidence="2" id="KW-0460">Magnesium</keyword>
<keyword evidence="2" id="KW-0547">Nucleotide-binding</keyword>
<dbReference type="InterPro" id="IPR033828">
    <property type="entry name" value="GATase1_CTP_Synthase"/>
</dbReference>
<comment type="caution">
    <text evidence="2">Lacks conserved residue(s) required for the propagation of feature annotation.</text>
</comment>
<comment type="similarity">
    <text evidence="2">Belongs to the CTP synthase family.</text>
</comment>
<comment type="caution">
    <text evidence="5">The sequence shown here is derived from an EMBL/GenBank/DDBJ whole genome shotgun (WGS) entry which is preliminary data.</text>
</comment>
<name>A0ABS1IP02_9GAMM</name>
<dbReference type="InterPro" id="IPR004468">
    <property type="entry name" value="CTP_synthase"/>
</dbReference>
<keyword evidence="1 2" id="KW-0315">Glutamine amidotransferase</keyword>